<proteinExistence type="predicted"/>
<dbReference type="Proteomes" id="UP000000600">
    <property type="component" value="Unassembled WGS sequence"/>
</dbReference>
<evidence type="ECO:0000313" key="3">
    <source>
        <dbReference type="Proteomes" id="UP000000600"/>
    </source>
</evidence>
<gene>
    <name evidence="2" type="ORF">GSPATT00028330001</name>
</gene>
<protein>
    <submittedName>
        <fullName evidence="2">Uncharacterized protein</fullName>
    </submittedName>
</protein>
<dbReference type="InParanoid" id="A0BFH8"/>
<dbReference type="AlphaFoldDB" id="A0BFH8"/>
<feature type="region of interest" description="Disordered" evidence="1">
    <location>
        <begin position="22"/>
        <end position="42"/>
    </location>
</feature>
<feature type="compositionally biased region" description="Polar residues" evidence="1">
    <location>
        <begin position="23"/>
        <end position="40"/>
    </location>
</feature>
<name>A0BFH8_PARTE</name>
<reference evidence="2 3" key="1">
    <citation type="journal article" date="2006" name="Nature">
        <title>Global trends of whole-genome duplications revealed by the ciliate Paramecium tetraurelia.</title>
        <authorList>
            <consortium name="Genoscope"/>
            <person name="Aury J.-M."/>
            <person name="Jaillon O."/>
            <person name="Duret L."/>
            <person name="Noel B."/>
            <person name="Jubin C."/>
            <person name="Porcel B.M."/>
            <person name="Segurens B."/>
            <person name="Daubin V."/>
            <person name="Anthouard V."/>
            <person name="Aiach N."/>
            <person name="Arnaiz O."/>
            <person name="Billaut A."/>
            <person name="Beisson J."/>
            <person name="Blanc I."/>
            <person name="Bouhouche K."/>
            <person name="Camara F."/>
            <person name="Duharcourt S."/>
            <person name="Guigo R."/>
            <person name="Gogendeau D."/>
            <person name="Katinka M."/>
            <person name="Keller A.-M."/>
            <person name="Kissmehl R."/>
            <person name="Klotz C."/>
            <person name="Koll F."/>
            <person name="Le Moue A."/>
            <person name="Lepere C."/>
            <person name="Malinsky S."/>
            <person name="Nowacki M."/>
            <person name="Nowak J.K."/>
            <person name="Plattner H."/>
            <person name="Poulain J."/>
            <person name="Ruiz F."/>
            <person name="Serrano V."/>
            <person name="Zagulski M."/>
            <person name="Dessen P."/>
            <person name="Betermier M."/>
            <person name="Weissenbach J."/>
            <person name="Scarpelli C."/>
            <person name="Schachter V."/>
            <person name="Sperling L."/>
            <person name="Meyer E."/>
            <person name="Cohen J."/>
            <person name="Wincker P."/>
        </authorList>
    </citation>
    <scope>NUCLEOTIDE SEQUENCE [LARGE SCALE GENOMIC DNA]</scope>
    <source>
        <strain evidence="2 3">Stock d4-2</strain>
    </source>
</reference>
<keyword evidence="3" id="KW-1185">Reference proteome</keyword>
<dbReference type="KEGG" id="ptm:GSPATT00028330001"/>
<sequence length="184" mass="22297">MIDASQCSRNDIQVNDYDGQELNRIQNPNDSQKTNISLSEKNQERIETPSFFYRNKQVEQEKQSIKFQIDQMINHLNQMKTMCERKIEKSFQLSKSLQRNMVYLTKFTFMRIQELITQLNSFKTQSFPNNLLELYDLFELKMGQFYQQYSNLYFDIKMFIERSKFYLNEDNERDIKLISQIINN</sequence>
<evidence type="ECO:0000313" key="2">
    <source>
        <dbReference type="EMBL" id="CAK57295.1"/>
    </source>
</evidence>
<dbReference type="RefSeq" id="XP_001424693.1">
    <property type="nucleotide sequence ID" value="XM_001424656.1"/>
</dbReference>
<organism evidence="2 3">
    <name type="scientific">Paramecium tetraurelia</name>
    <dbReference type="NCBI Taxonomy" id="5888"/>
    <lineage>
        <taxon>Eukaryota</taxon>
        <taxon>Sar</taxon>
        <taxon>Alveolata</taxon>
        <taxon>Ciliophora</taxon>
        <taxon>Intramacronucleata</taxon>
        <taxon>Oligohymenophorea</taxon>
        <taxon>Peniculida</taxon>
        <taxon>Parameciidae</taxon>
        <taxon>Paramecium</taxon>
    </lineage>
</organism>
<accession>A0BFH8</accession>
<dbReference type="OMA" id="MCERKIE"/>
<dbReference type="OrthoDB" id="302860at2759"/>
<dbReference type="EMBL" id="CT867991">
    <property type="protein sequence ID" value="CAK57295.1"/>
    <property type="molecule type" value="Genomic_DNA"/>
</dbReference>
<dbReference type="HOGENOM" id="CLU_1470902_0_0_1"/>
<evidence type="ECO:0000256" key="1">
    <source>
        <dbReference type="SAM" id="MobiDB-lite"/>
    </source>
</evidence>
<dbReference type="GeneID" id="5010477"/>